<organism evidence="8 9">
    <name type="scientific">Olivibacter domesticus</name>
    <name type="common">Pseudosphingobacterium domesticum</name>
    <dbReference type="NCBI Taxonomy" id="407022"/>
    <lineage>
        <taxon>Bacteria</taxon>
        <taxon>Pseudomonadati</taxon>
        <taxon>Bacteroidota</taxon>
        <taxon>Sphingobacteriia</taxon>
        <taxon>Sphingobacteriales</taxon>
        <taxon>Sphingobacteriaceae</taxon>
        <taxon>Olivibacter</taxon>
    </lineage>
</organism>
<dbReference type="RefSeq" id="WP_093324736.1">
    <property type="nucleotide sequence ID" value="NZ_FOAF01000002.1"/>
</dbReference>
<dbReference type="GO" id="GO:0004553">
    <property type="term" value="F:hydrolase activity, hydrolyzing O-glycosyl compounds"/>
    <property type="evidence" value="ECO:0007669"/>
    <property type="project" value="InterPro"/>
</dbReference>
<evidence type="ECO:0000313" key="9">
    <source>
        <dbReference type="Proteomes" id="UP000199421"/>
    </source>
</evidence>
<evidence type="ECO:0000313" key="8">
    <source>
        <dbReference type="EMBL" id="SEL45901.1"/>
    </source>
</evidence>
<dbReference type="Gene3D" id="2.60.120.200">
    <property type="match status" value="1"/>
</dbReference>
<dbReference type="InterPro" id="IPR023296">
    <property type="entry name" value="Glyco_hydro_beta-prop_sf"/>
</dbReference>
<sequence length="549" mass="61799">MNMQKHLLCSFLLTSSLINQLNAQFQQEKPYVSNVWVADQGDGTYKNPVLDADYSDPDVIRVGDDFYMTASSFDAIPGLPILHSKDLVNWQIIGHALRKQPPFEHFSKTQHGNGVWAPSIRYHKGEFYIYYGDPDFGIYMIKTKDPAGIWDDPILVEAGKGMIDVCPLWDEDGKAYITYAYAGSRAGIKSIIAIKKLSADGTKTLDEGTIVYDGHALDPTIEGPKFYKRNGYYYMMAPAGGVATGWQLVLRSKNIYGPYERHVAMEQGKSSINGPHQGGWIDTQTGEDWFMHFQDKDAYGRVVHLQPMKWVNDWPVIGKDVAGKGTGEPVLTHKKPNVGKTYPIQTPVESDEFNDLTLGKQWQWQANPKATWAFRYPEKGVLRLYTQQVPDSARNLWDVPNILLQKFPTEEFVATTKVTFTPNEKIQDEKTGLIIMGQSYAHLSFKSQKDGIYLVYGEAIDAHKGAKETEVVITKLNNNTLYLRVTVSSGAQCQFSYSENGKEFKRVDAVFKATPGQWIGAKVGIFSIRSTKINDSGWGDYDWFSVAKK</sequence>
<dbReference type="Pfam" id="PF17851">
    <property type="entry name" value="GH43_C2"/>
    <property type="match status" value="1"/>
</dbReference>
<keyword evidence="3 6" id="KW-0326">Glycosidase</keyword>
<dbReference type="STRING" id="407022.SAMN05661044_02550"/>
<evidence type="ECO:0000256" key="6">
    <source>
        <dbReference type="RuleBase" id="RU361187"/>
    </source>
</evidence>
<accession>A0A1H7QCM0</accession>
<dbReference type="SUPFAM" id="SSF75005">
    <property type="entry name" value="Arabinanase/levansucrase/invertase"/>
    <property type="match status" value="1"/>
</dbReference>
<dbReference type="InterPro" id="IPR006710">
    <property type="entry name" value="Glyco_hydro_43"/>
</dbReference>
<keyword evidence="9" id="KW-1185">Reference proteome</keyword>
<dbReference type="InterPro" id="IPR041542">
    <property type="entry name" value="GH43_C2"/>
</dbReference>
<dbReference type="AlphaFoldDB" id="A0A1H7QCM0"/>
<proteinExistence type="inferred from homology"/>
<dbReference type="CDD" id="cd09001">
    <property type="entry name" value="GH43_FsAxh1-like"/>
    <property type="match status" value="1"/>
</dbReference>
<dbReference type="PANTHER" id="PTHR42812:SF12">
    <property type="entry name" value="BETA-XYLOSIDASE-RELATED"/>
    <property type="match status" value="1"/>
</dbReference>
<dbReference type="Pfam" id="PF04616">
    <property type="entry name" value="Glyco_hydro_43"/>
    <property type="match status" value="1"/>
</dbReference>
<evidence type="ECO:0000259" key="7">
    <source>
        <dbReference type="Pfam" id="PF17851"/>
    </source>
</evidence>
<keyword evidence="2 6" id="KW-0378">Hydrolase</keyword>
<dbReference type="EMBL" id="FOAF01000002">
    <property type="protein sequence ID" value="SEL45901.1"/>
    <property type="molecule type" value="Genomic_DNA"/>
</dbReference>
<dbReference type="InterPro" id="IPR013320">
    <property type="entry name" value="ConA-like_dom_sf"/>
</dbReference>
<feature type="active site" description="Proton acceptor" evidence="4">
    <location>
        <position position="56"/>
    </location>
</feature>
<reference evidence="9" key="1">
    <citation type="submission" date="2016-10" db="EMBL/GenBank/DDBJ databases">
        <authorList>
            <person name="Varghese N."/>
            <person name="Submissions S."/>
        </authorList>
    </citation>
    <scope>NUCLEOTIDE SEQUENCE [LARGE SCALE GENOMIC DNA]</scope>
    <source>
        <strain evidence="9">DSM 18733</strain>
    </source>
</reference>
<dbReference type="GO" id="GO:0005975">
    <property type="term" value="P:carbohydrate metabolic process"/>
    <property type="evidence" value="ECO:0007669"/>
    <property type="project" value="InterPro"/>
</dbReference>
<dbReference type="Proteomes" id="UP000199421">
    <property type="component" value="Unassembled WGS sequence"/>
</dbReference>
<feature type="site" description="Important for catalytic activity, responsible for pKa modulation of the active site Glu and correct orientation of both the proton donor and substrate" evidence="5">
    <location>
        <position position="164"/>
    </location>
</feature>
<dbReference type="OrthoDB" id="9801455at2"/>
<dbReference type="PANTHER" id="PTHR42812">
    <property type="entry name" value="BETA-XYLOSIDASE"/>
    <property type="match status" value="1"/>
</dbReference>
<evidence type="ECO:0000256" key="1">
    <source>
        <dbReference type="ARBA" id="ARBA00009865"/>
    </source>
</evidence>
<name>A0A1H7QCM0_OLID1</name>
<dbReference type="SUPFAM" id="SSF49899">
    <property type="entry name" value="Concanavalin A-like lectins/glucanases"/>
    <property type="match status" value="1"/>
</dbReference>
<evidence type="ECO:0000256" key="4">
    <source>
        <dbReference type="PIRSR" id="PIRSR606710-1"/>
    </source>
</evidence>
<gene>
    <name evidence="8" type="ORF">SAMN05661044_02550</name>
</gene>
<dbReference type="Gene3D" id="2.115.10.20">
    <property type="entry name" value="Glycosyl hydrolase domain, family 43"/>
    <property type="match status" value="1"/>
</dbReference>
<comment type="similarity">
    <text evidence="1 6">Belongs to the glycosyl hydrolase 43 family.</text>
</comment>
<feature type="domain" description="Beta-xylosidase C-terminal Concanavalin A-like" evidence="7">
    <location>
        <begin position="350"/>
        <end position="546"/>
    </location>
</feature>
<evidence type="ECO:0000256" key="3">
    <source>
        <dbReference type="ARBA" id="ARBA00023295"/>
    </source>
</evidence>
<evidence type="ECO:0000256" key="2">
    <source>
        <dbReference type="ARBA" id="ARBA00022801"/>
    </source>
</evidence>
<protein>
    <submittedName>
        <fullName evidence="8">Beta-xylosidase</fullName>
    </submittedName>
</protein>
<evidence type="ECO:0000256" key="5">
    <source>
        <dbReference type="PIRSR" id="PIRSR606710-2"/>
    </source>
</evidence>
<dbReference type="InterPro" id="IPR051795">
    <property type="entry name" value="Glycosyl_Hydrlase_43"/>
</dbReference>
<feature type="active site" description="Proton donor" evidence="4">
    <location>
        <position position="222"/>
    </location>
</feature>